<name>A0A1F4U465_UNCSA</name>
<sequence>MKKFFPVFLSLLFLLSSASFSENYPKIDISGYKKWEYKSLTVRPEVNQSIGITQLGYSPLSSGLAWQERLKLAIAADLSDKLKVTYRIDQEPEIPETFDVTVNYDNKHELTFGDINVAFTRNEFASATKSLNGVIIKSKGDNYDLKLVPTSKLRSQVQNLISQRGNGTRGPYSLGKGSIVEGSEYIEVNNKKLTRKVDYIIDYFEGKVTFTQILTPLDEIKYSFEYTNIVDFFFPTLSKRNFTGFEGGYSFNPADFVPQEEATPEYIDTTTTEVFPNDVYSLTSGEVSTSEGNAFRLSFFPVEEFSENISFEGKTLKKEEDYRLDYNDGLLRFYLQTPTTQEPVTVTYRYYRISREADSIQGTGSKGNYYFDYKGIIKNSETIKVDNKLLVRDFDYAINYGRGSIMFYQPISTTSLIAAVYDHKLVDTASAEARKKLTSATVGASFLQESSKQSSSLPTVDILGEKYKGSDIIANGNAIYILNLPLVSTAEGGRLTLTKNGTTLAYGVDYVIPSVEANAQGKAVVNPTTSLHYMNDSYDLSDGYKTGTIKLLTTIEASSEVLVSYTYYKSVVARFSSYGNGGRVYDIKGYLNLVPGSEIVKVTVPGSNPTTYRRNSSPEAYDAGTTGYSINYYNNAPPQITFNDPLSIDKSFSLEFRYVPPAVVQDGDIKQQVAGADVSLKLGKLLDFTAQMASSASDKVISYTSTTESFTGFDGSTRRVKLSNLPVIENSEMVYVKNYLRNREIDYSIDYTSGTINFYYITFSTTDVVSVDYNFQSSAGTQQKTEVSGSAYKWGAKSEVGFFNFNYDKRDVGSTFAPMGGLSLGIGSNSQNFSAAFDPKFHDLNIGYWYKELNDPIANKSGLFTSSYDRRYTLSINPNKAARVAVDFRRYEIAAQDQSRKSVQYDTSGGIYPVQLKRGLVTWNQKYEGKLSNSDDKVGLAKTGSGYLYLQEDIGFSDRLKLNYNYQVTEPETLSNYGTTLEAVSAKKYSRNYGYNVNLDLTMGSIKKWTNTFTLAYDEQQTIKPTYSLVETRNASYHVDFRPWTPFTTLYDYNRSETPSVVNASQNPKTERSSFSVRLDPSQRLNGGLIYSQNENVYQTGYVGKNRSNSYDFNFIPIKTSKLEFSQKLSLLYNNQLTPSGSSESSLEEQTLTQKYDLSITPFPVLTVTPGFIQTDYRNMKDGTFLNTSAQSTVVKATLNIFSTTVNGDYNLKTTTRLTDDQIRQKYIYSVKASRGFFNWGTLAYVYSYEHNMGEVLSNGTFPAQDYRTETNDASITFKIPTNTMNPVLDTIDLTGRWKQVGYVNGLKDTDNFKATSVSFEGALNF</sequence>
<evidence type="ECO:0008006" key="4">
    <source>
        <dbReference type="Google" id="ProtNLM"/>
    </source>
</evidence>
<evidence type="ECO:0000313" key="2">
    <source>
        <dbReference type="EMBL" id="OGC39669.1"/>
    </source>
</evidence>
<keyword evidence="1" id="KW-0732">Signal</keyword>
<feature type="chain" id="PRO_5009514724" description="Gliding motility protein SprA N-terminal domain-containing protein" evidence="1">
    <location>
        <begin position="22"/>
        <end position="1326"/>
    </location>
</feature>
<evidence type="ECO:0000256" key="1">
    <source>
        <dbReference type="SAM" id="SignalP"/>
    </source>
</evidence>
<gene>
    <name evidence="2" type="ORF">A2438_06760</name>
</gene>
<comment type="caution">
    <text evidence="2">The sequence shown here is derived from an EMBL/GenBank/DDBJ whole genome shotgun (WGS) entry which is preliminary data.</text>
</comment>
<dbReference type="Proteomes" id="UP000179242">
    <property type="component" value="Unassembled WGS sequence"/>
</dbReference>
<organism evidence="2 3">
    <name type="scientific">candidate division WOR-1 bacterium RIFOXYC2_FULL_46_14</name>
    <dbReference type="NCBI Taxonomy" id="1802587"/>
    <lineage>
        <taxon>Bacteria</taxon>
        <taxon>Bacillati</taxon>
        <taxon>Saganbacteria</taxon>
    </lineage>
</organism>
<dbReference type="EMBL" id="MEUJ01000006">
    <property type="protein sequence ID" value="OGC39669.1"/>
    <property type="molecule type" value="Genomic_DNA"/>
</dbReference>
<evidence type="ECO:0000313" key="3">
    <source>
        <dbReference type="Proteomes" id="UP000179242"/>
    </source>
</evidence>
<accession>A0A1F4U465</accession>
<feature type="signal peptide" evidence="1">
    <location>
        <begin position="1"/>
        <end position="21"/>
    </location>
</feature>
<protein>
    <recommendedName>
        <fullName evidence="4">Gliding motility protein SprA N-terminal domain-containing protein</fullName>
    </recommendedName>
</protein>
<proteinExistence type="predicted"/>
<reference evidence="2 3" key="1">
    <citation type="journal article" date="2016" name="Nat. Commun.">
        <title>Thousands of microbial genomes shed light on interconnected biogeochemical processes in an aquifer system.</title>
        <authorList>
            <person name="Anantharaman K."/>
            <person name="Brown C.T."/>
            <person name="Hug L.A."/>
            <person name="Sharon I."/>
            <person name="Castelle C.J."/>
            <person name="Probst A.J."/>
            <person name="Thomas B.C."/>
            <person name="Singh A."/>
            <person name="Wilkins M.J."/>
            <person name="Karaoz U."/>
            <person name="Brodie E.L."/>
            <person name="Williams K.H."/>
            <person name="Hubbard S.S."/>
            <person name="Banfield J.F."/>
        </authorList>
    </citation>
    <scope>NUCLEOTIDE SEQUENCE [LARGE SCALE GENOMIC DNA]</scope>
</reference>